<organism evidence="2 3">
    <name type="scientific">Exophiala spinifera</name>
    <dbReference type="NCBI Taxonomy" id="91928"/>
    <lineage>
        <taxon>Eukaryota</taxon>
        <taxon>Fungi</taxon>
        <taxon>Dikarya</taxon>
        <taxon>Ascomycota</taxon>
        <taxon>Pezizomycotina</taxon>
        <taxon>Eurotiomycetes</taxon>
        <taxon>Chaetothyriomycetidae</taxon>
        <taxon>Chaetothyriales</taxon>
        <taxon>Herpotrichiellaceae</taxon>
        <taxon>Exophiala</taxon>
    </lineage>
</organism>
<dbReference type="OrthoDB" id="3643156at2759"/>
<evidence type="ECO:0000313" key="3">
    <source>
        <dbReference type="Proteomes" id="UP000053328"/>
    </source>
</evidence>
<dbReference type="AlphaFoldDB" id="A0A0D1Y7J0"/>
<evidence type="ECO:0000313" key="2">
    <source>
        <dbReference type="EMBL" id="KIW10881.1"/>
    </source>
</evidence>
<feature type="signal peptide" evidence="1">
    <location>
        <begin position="1"/>
        <end position="28"/>
    </location>
</feature>
<gene>
    <name evidence="2" type="ORF">PV08_10180</name>
</gene>
<protein>
    <submittedName>
        <fullName evidence="2">Uncharacterized protein</fullName>
    </submittedName>
</protein>
<dbReference type="VEuPathDB" id="FungiDB:PV08_10180"/>
<name>A0A0D1Y7J0_9EURO</name>
<dbReference type="HOGENOM" id="CLU_490042_0_0_1"/>
<evidence type="ECO:0000256" key="1">
    <source>
        <dbReference type="SAM" id="SignalP"/>
    </source>
</evidence>
<accession>A0A0D1Y7J0</accession>
<dbReference type="Proteomes" id="UP000053328">
    <property type="component" value="Unassembled WGS sequence"/>
</dbReference>
<keyword evidence="3" id="KW-1185">Reference proteome</keyword>
<dbReference type="GeneID" id="27337263"/>
<proteinExistence type="predicted"/>
<reference evidence="2 3" key="1">
    <citation type="submission" date="2015-01" db="EMBL/GenBank/DDBJ databases">
        <title>The Genome Sequence of Exophiala spinifera CBS89968.</title>
        <authorList>
            <consortium name="The Broad Institute Genomics Platform"/>
            <person name="Cuomo C."/>
            <person name="de Hoog S."/>
            <person name="Gorbushina A."/>
            <person name="Stielow B."/>
            <person name="Teixiera M."/>
            <person name="Abouelleil A."/>
            <person name="Chapman S.B."/>
            <person name="Priest M."/>
            <person name="Young S.K."/>
            <person name="Wortman J."/>
            <person name="Nusbaum C."/>
            <person name="Birren B."/>
        </authorList>
    </citation>
    <scope>NUCLEOTIDE SEQUENCE [LARGE SCALE GENOMIC DNA]</scope>
    <source>
        <strain evidence="2 3">CBS 89968</strain>
    </source>
</reference>
<keyword evidence="1" id="KW-0732">Signal</keyword>
<dbReference type="EMBL" id="KN847499">
    <property type="protein sequence ID" value="KIW10881.1"/>
    <property type="molecule type" value="Genomic_DNA"/>
</dbReference>
<feature type="chain" id="PRO_5002236784" evidence="1">
    <location>
        <begin position="29"/>
        <end position="556"/>
    </location>
</feature>
<sequence>MVSSSPPSSPSHGWIIFVLAILASCVYATVVCESCRPLSLQEAPGVGLSLAPGYGSASIQFANGTTSDVAFLHGTEAYTQAMKLWDRLDVDLTVRDFKKSPETSTASPFLQRLRSWYQGRLQHPVETSPQTTTYEELVPIADMMRTLFNEANKSVPLSNNLVFLSIPNFENSTSDRFTWPIQQLLQLAGLERLSLQRQSQLSLLHLYNLDQCWGIWLDMFTMGPDEECEKYKGRHIQSILSVHLDQSSLNLRSMIRDDGIFAYEPGSIKTLWADDEDTKQANTTYWDWVGHALEDFLHDHDVMFDLLLLSGTHVKASDFQRIIRDRFKDNEKIVAEDYLRGSKDHLFAASRGAAQFARGRLCAPDACMPNSWCPIMQPQRDMLFSTYSTYFSQTHRAFVPMVPEVAIPISPLGRALLPQEPLVFGADHVVHFLHVDCFGHQIVLDLGDEAAHVQALRRDPMASSNRLEVVCDHPSRSNSVIFSMGNSFARSKFHSMMISRATGWGPTKQRRLSSLKNGGDFLHNNSVEVHRVVILFKPYLISISSPAWRLETLFSG</sequence>
<dbReference type="RefSeq" id="XP_016231097.1">
    <property type="nucleotide sequence ID" value="XM_016384495.1"/>
</dbReference>